<reference evidence="2 3" key="1">
    <citation type="submission" date="2016-11" db="EMBL/GenBank/DDBJ databases">
        <title>Draft Genome Sequences of Nine Cyanobacterial Strains from Diverse Habitats.</title>
        <authorList>
            <person name="Zhu T."/>
            <person name="Hou S."/>
            <person name="Lu X."/>
            <person name="Hess W.R."/>
        </authorList>
    </citation>
    <scope>NUCLEOTIDE SEQUENCE [LARGE SCALE GENOMIC DNA]</scope>
    <source>
        <strain evidence="2 3">NIES-592</strain>
    </source>
</reference>
<organism evidence="2 3">
    <name type="scientific">Fischerella major NIES-592</name>
    <dbReference type="NCBI Taxonomy" id="210994"/>
    <lineage>
        <taxon>Bacteria</taxon>
        <taxon>Bacillati</taxon>
        <taxon>Cyanobacteriota</taxon>
        <taxon>Cyanophyceae</taxon>
        <taxon>Nostocales</taxon>
        <taxon>Hapalosiphonaceae</taxon>
        <taxon>Fischerella</taxon>
    </lineage>
</organism>
<sequence>MLASYLLLLVIGLSATVLGIKIREEVYRIAVVFSGGMLLAMGLILAPAPVQIGFGLLLLGLVYIYSPTKILD</sequence>
<dbReference type="AlphaFoldDB" id="A0A1U7H3P2"/>
<keyword evidence="1" id="KW-1133">Transmembrane helix</keyword>
<gene>
    <name evidence="2" type="ORF">NIES592_06780</name>
</gene>
<keyword evidence="3" id="KW-1185">Reference proteome</keyword>
<dbReference type="Proteomes" id="UP000186391">
    <property type="component" value="Unassembled WGS sequence"/>
</dbReference>
<dbReference type="OrthoDB" id="583007at2"/>
<protein>
    <submittedName>
        <fullName evidence="2">Uncharacterized protein</fullName>
    </submittedName>
</protein>
<feature type="transmembrane region" description="Helical" evidence="1">
    <location>
        <begin position="43"/>
        <end position="65"/>
    </location>
</feature>
<evidence type="ECO:0000256" key="1">
    <source>
        <dbReference type="SAM" id="Phobius"/>
    </source>
</evidence>
<keyword evidence="1" id="KW-0812">Transmembrane</keyword>
<comment type="caution">
    <text evidence="2">The sequence shown here is derived from an EMBL/GenBank/DDBJ whole genome shotgun (WGS) entry which is preliminary data.</text>
</comment>
<accession>A0A1U7H3P2</accession>
<proteinExistence type="predicted"/>
<evidence type="ECO:0000313" key="2">
    <source>
        <dbReference type="EMBL" id="OKH15767.1"/>
    </source>
</evidence>
<dbReference type="EMBL" id="MRCA01000002">
    <property type="protein sequence ID" value="OKH15767.1"/>
    <property type="molecule type" value="Genomic_DNA"/>
</dbReference>
<evidence type="ECO:0000313" key="3">
    <source>
        <dbReference type="Proteomes" id="UP000186391"/>
    </source>
</evidence>
<name>A0A1U7H3P2_9CYAN</name>
<keyword evidence="1" id="KW-0472">Membrane</keyword>
<dbReference type="RefSeq" id="WP_062243938.1">
    <property type="nucleotide sequence ID" value="NZ_MRCA01000002.1"/>
</dbReference>